<feature type="non-terminal residue" evidence="7">
    <location>
        <position position="1"/>
    </location>
</feature>
<evidence type="ECO:0000256" key="1">
    <source>
        <dbReference type="ARBA" id="ARBA00001966"/>
    </source>
</evidence>
<comment type="caution">
    <text evidence="7">The sequence shown here is derived from an EMBL/GenBank/DDBJ whole genome shotgun (WGS) entry which is preliminary data.</text>
</comment>
<dbReference type="EMBL" id="BARS01019065">
    <property type="protein sequence ID" value="GAF87114.1"/>
    <property type="molecule type" value="Genomic_DNA"/>
</dbReference>
<evidence type="ECO:0000256" key="5">
    <source>
        <dbReference type="ARBA" id="ARBA00023014"/>
    </source>
</evidence>
<dbReference type="GO" id="GO:0003824">
    <property type="term" value="F:catalytic activity"/>
    <property type="evidence" value="ECO:0007669"/>
    <property type="project" value="InterPro"/>
</dbReference>
<keyword evidence="4" id="KW-0408">Iron</keyword>
<keyword evidence="5" id="KW-0411">Iron-sulfur</keyword>
<dbReference type="GO" id="GO:0005829">
    <property type="term" value="C:cytosol"/>
    <property type="evidence" value="ECO:0007669"/>
    <property type="project" value="TreeGrafter"/>
</dbReference>
<comment type="cofactor">
    <cofactor evidence="1">
        <name>[4Fe-4S] cluster</name>
        <dbReference type="ChEBI" id="CHEBI:49883"/>
    </cofactor>
</comment>
<feature type="non-terminal residue" evidence="7">
    <location>
        <position position="276"/>
    </location>
</feature>
<gene>
    <name evidence="7" type="ORF">S01H1_30935</name>
</gene>
<evidence type="ECO:0000256" key="2">
    <source>
        <dbReference type="ARBA" id="ARBA00022691"/>
    </source>
</evidence>
<dbReference type="PANTHER" id="PTHR43409:SF7">
    <property type="entry name" value="BLL1977 PROTEIN"/>
    <property type="match status" value="1"/>
</dbReference>
<dbReference type="GO" id="GO:0046872">
    <property type="term" value="F:metal ion binding"/>
    <property type="evidence" value="ECO:0007669"/>
    <property type="project" value="UniProtKB-KW"/>
</dbReference>
<keyword evidence="2" id="KW-0949">S-adenosyl-L-methionine</keyword>
<evidence type="ECO:0000313" key="7">
    <source>
        <dbReference type="EMBL" id="GAF87114.1"/>
    </source>
</evidence>
<dbReference type="GO" id="GO:0031419">
    <property type="term" value="F:cobalamin binding"/>
    <property type="evidence" value="ECO:0007669"/>
    <property type="project" value="InterPro"/>
</dbReference>
<keyword evidence="3" id="KW-0479">Metal-binding</keyword>
<dbReference type="SUPFAM" id="SSF102114">
    <property type="entry name" value="Radical SAM enzymes"/>
    <property type="match status" value="1"/>
</dbReference>
<proteinExistence type="predicted"/>
<dbReference type="AlphaFoldDB" id="X0T1J7"/>
<sequence length="276" mass="31278">SAKFKHALCVYPYRRELNEAGFFPPMGLEFIAAAIQPYAESLDLIDLRKEPARMSNFLRPQTDLVCFSVNWDRDQDFLQAELRSAPAGALTVVGGRHATEDPQRWLAEFANVDIVVRGDGEEAMDEICRGVPLEQIAGVSFRKDGQIVHNANRTLGQLPDDLYPRRTMRRRKYYATVKGASSGVLVDGLATSRGCPFNCKFCSFNLNPWGEKRKWTARSPESVVDELAETEARLVGFSDDLFTHDMDRVERICELLIARGIRKRYFANARLEIANR</sequence>
<dbReference type="GO" id="GO:0051536">
    <property type="term" value="F:iron-sulfur cluster binding"/>
    <property type="evidence" value="ECO:0007669"/>
    <property type="project" value="UniProtKB-KW"/>
</dbReference>
<feature type="domain" description="B12-binding" evidence="6">
    <location>
        <begin position="21"/>
        <end position="127"/>
    </location>
</feature>
<dbReference type="InterPro" id="IPR007197">
    <property type="entry name" value="rSAM"/>
</dbReference>
<reference evidence="7" key="1">
    <citation type="journal article" date="2014" name="Front. Microbiol.">
        <title>High frequency of phylogenetically diverse reductive dehalogenase-homologous genes in deep subseafloor sedimentary metagenomes.</title>
        <authorList>
            <person name="Kawai M."/>
            <person name="Futagami T."/>
            <person name="Toyoda A."/>
            <person name="Takaki Y."/>
            <person name="Nishi S."/>
            <person name="Hori S."/>
            <person name="Arai W."/>
            <person name="Tsubouchi T."/>
            <person name="Morono Y."/>
            <person name="Uchiyama I."/>
            <person name="Ito T."/>
            <person name="Fujiyama A."/>
            <person name="Inagaki F."/>
            <person name="Takami H."/>
        </authorList>
    </citation>
    <scope>NUCLEOTIDE SEQUENCE</scope>
    <source>
        <strain evidence="7">Expedition CK06-06</strain>
    </source>
</reference>
<dbReference type="Pfam" id="PF02310">
    <property type="entry name" value="B12-binding"/>
    <property type="match status" value="1"/>
</dbReference>
<dbReference type="InterPro" id="IPR006158">
    <property type="entry name" value="Cobalamin-bd"/>
</dbReference>
<dbReference type="PANTHER" id="PTHR43409">
    <property type="entry name" value="ANAEROBIC MAGNESIUM-PROTOPORPHYRIN IX MONOMETHYL ESTER CYCLASE-RELATED"/>
    <property type="match status" value="1"/>
</dbReference>
<evidence type="ECO:0000259" key="6">
    <source>
        <dbReference type="Pfam" id="PF02310"/>
    </source>
</evidence>
<name>X0T1J7_9ZZZZ</name>
<accession>X0T1J7</accession>
<evidence type="ECO:0000256" key="3">
    <source>
        <dbReference type="ARBA" id="ARBA00022723"/>
    </source>
</evidence>
<organism evidence="7">
    <name type="scientific">marine sediment metagenome</name>
    <dbReference type="NCBI Taxonomy" id="412755"/>
    <lineage>
        <taxon>unclassified sequences</taxon>
        <taxon>metagenomes</taxon>
        <taxon>ecological metagenomes</taxon>
    </lineage>
</organism>
<dbReference type="SFLD" id="SFLDG01082">
    <property type="entry name" value="B12-binding_domain_containing"/>
    <property type="match status" value="1"/>
</dbReference>
<protein>
    <recommendedName>
        <fullName evidence="6">B12-binding domain-containing protein</fullName>
    </recommendedName>
</protein>
<dbReference type="Gene3D" id="3.40.50.280">
    <property type="entry name" value="Cobalamin-binding domain"/>
    <property type="match status" value="1"/>
</dbReference>
<evidence type="ECO:0000256" key="4">
    <source>
        <dbReference type="ARBA" id="ARBA00023004"/>
    </source>
</evidence>
<dbReference type="InterPro" id="IPR058240">
    <property type="entry name" value="rSAM_sf"/>
</dbReference>
<dbReference type="InterPro" id="IPR051198">
    <property type="entry name" value="BchE-like"/>
</dbReference>
<dbReference type="SFLD" id="SFLDS00029">
    <property type="entry name" value="Radical_SAM"/>
    <property type="match status" value="1"/>
</dbReference>